<dbReference type="Pfam" id="PF07678">
    <property type="entry name" value="TED_complement"/>
    <property type="match status" value="1"/>
</dbReference>
<evidence type="ECO:0000256" key="7">
    <source>
        <dbReference type="ARBA" id="ARBA00023157"/>
    </source>
</evidence>
<dbReference type="Gene3D" id="2.60.40.10">
    <property type="entry name" value="Immunoglobulins"/>
    <property type="match status" value="2"/>
</dbReference>
<dbReference type="Gene3D" id="2.60.40.1930">
    <property type="match status" value="2"/>
</dbReference>
<evidence type="ECO:0000313" key="14">
    <source>
        <dbReference type="Proteomes" id="UP001176940"/>
    </source>
</evidence>
<dbReference type="InterPro" id="IPR002890">
    <property type="entry name" value="MG2"/>
</dbReference>
<dbReference type="SUPFAM" id="SSF48239">
    <property type="entry name" value="Terpenoid cyclases/Protein prenyltransferases"/>
    <property type="match status" value="1"/>
</dbReference>
<evidence type="ECO:0000256" key="5">
    <source>
        <dbReference type="ARBA" id="ARBA00022729"/>
    </source>
</evidence>
<feature type="domain" description="Alpha-2-macroglobulin bait region" evidence="10">
    <location>
        <begin position="457"/>
        <end position="608"/>
    </location>
</feature>
<evidence type="ECO:0000313" key="13">
    <source>
        <dbReference type="EMBL" id="CAJ0962117.1"/>
    </source>
</evidence>
<evidence type="ECO:0000256" key="3">
    <source>
        <dbReference type="ARBA" id="ARBA00022525"/>
    </source>
</evidence>
<comment type="caution">
    <text evidence="13">The sequence shown here is derived from an EMBL/GenBank/DDBJ whole genome shotgun (WGS) entry which is preliminary data.</text>
</comment>
<dbReference type="InterPro" id="IPR009048">
    <property type="entry name" value="A-macroglobulin_rcpt-bd"/>
</dbReference>
<evidence type="ECO:0008006" key="15">
    <source>
        <dbReference type="Google" id="ProtNLM"/>
    </source>
</evidence>
<keyword evidence="4" id="KW-0646">Protease inhibitor</keyword>
<dbReference type="Gene3D" id="2.60.40.1940">
    <property type="match status" value="1"/>
</dbReference>
<keyword evidence="5 9" id="KW-0732">Signal</keyword>
<dbReference type="SMART" id="SM01359">
    <property type="entry name" value="A2M_N_2"/>
    <property type="match status" value="1"/>
</dbReference>
<dbReference type="PANTHER" id="PTHR11412">
    <property type="entry name" value="MACROGLOBULIN / COMPLEMENT"/>
    <property type="match status" value="1"/>
</dbReference>
<dbReference type="PANTHER" id="PTHR11412:SF182">
    <property type="entry name" value="ALPHA-2-MACROGLOBULIN-LIKE PROTEIN 1"/>
    <property type="match status" value="1"/>
</dbReference>
<evidence type="ECO:0000256" key="9">
    <source>
        <dbReference type="SAM" id="SignalP"/>
    </source>
</evidence>
<dbReference type="SUPFAM" id="SSF81296">
    <property type="entry name" value="E set domains"/>
    <property type="match status" value="1"/>
</dbReference>
<evidence type="ECO:0000256" key="2">
    <source>
        <dbReference type="ARBA" id="ARBA00010952"/>
    </source>
</evidence>
<evidence type="ECO:0000256" key="1">
    <source>
        <dbReference type="ARBA" id="ARBA00004613"/>
    </source>
</evidence>
<dbReference type="Gene3D" id="2.20.130.20">
    <property type="match status" value="1"/>
</dbReference>
<dbReference type="Proteomes" id="UP001176940">
    <property type="component" value="Unassembled WGS sequence"/>
</dbReference>
<dbReference type="PROSITE" id="PS00477">
    <property type="entry name" value="ALPHA_2_MACROGLOBULIN"/>
    <property type="match status" value="1"/>
</dbReference>
<evidence type="ECO:0000259" key="10">
    <source>
        <dbReference type="SMART" id="SM01359"/>
    </source>
</evidence>
<dbReference type="InterPro" id="IPR013783">
    <property type="entry name" value="Ig-like_fold"/>
</dbReference>
<reference evidence="13" key="1">
    <citation type="submission" date="2023-07" db="EMBL/GenBank/DDBJ databases">
        <authorList>
            <person name="Stuckert A."/>
        </authorList>
    </citation>
    <scope>NUCLEOTIDE SEQUENCE</scope>
</reference>
<dbReference type="InterPro" id="IPR011626">
    <property type="entry name" value="Alpha-macroglobulin_TED"/>
</dbReference>
<dbReference type="InterPro" id="IPR011625">
    <property type="entry name" value="A2M_N_BRD"/>
</dbReference>
<keyword evidence="8" id="KW-0325">Glycoprotein</keyword>
<gene>
    <name evidence="13" type="ORF">RIMI_LOCUS18049805</name>
</gene>
<dbReference type="InterPro" id="IPR001599">
    <property type="entry name" value="Macroglobln_a2"/>
</dbReference>
<dbReference type="Pfam" id="PF17789">
    <property type="entry name" value="MG4"/>
    <property type="match status" value="1"/>
</dbReference>
<keyword evidence="7" id="KW-1015">Disulfide bond</keyword>
<keyword evidence="3" id="KW-0964">Secreted</keyword>
<evidence type="ECO:0000256" key="4">
    <source>
        <dbReference type="ARBA" id="ARBA00022690"/>
    </source>
</evidence>
<dbReference type="Pfam" id="PF07677">
    <property type="entry name" value="A2M_recep"/>
    <property type="match status" value="1"/>
</dbReference>
<evidence type="ECO:0000256" key="6">
    <source>
        <dbReference type="ARBA" id="ARBA00022900"/>
    </source>
</evidence>
<keyword evidence="6" id="KW-0722">Serine protease inhibitor</keyword>
<dbReference type="InterPro" id="IPR047565">
    <property type="entry name" value="Alpha-macroglob_thiol-ester_cl"/>
</dbReference>
<feature type="domain" description="Alpha-macroglobulin receptor-binding" evidence="12">
    <location>
        <begin position="1385"/>
        <end position="1472"/>
    </location>
</feature>
<dbReference type="Pfam" id="PF17791">
    <property type="entry name" value="MG3"/>
    <property type="match status" value="1"/>
</dbReference>
<sequence>MLPPFIYVGLILLQICNVEAKLRYALVFPSTMYFNHQNHICLHLEDMKGDSNVMITLTLGRKTTPLLTKLFQDNSSFACNSFQIPNELDIIRQTGTLFLSIQTADELIHESRRVDIEKKRKTDAQILIQTDKPLYKPGQTVKFRIVSLNSNFQPEDVELPLVELQDPGKNRIGQMLNVSLTQGIADLSFSLSSEPLLGTYSIRVKNKVHTFQVEEYVLPKFEVILELPNSILKSMQTFPVKTCGRYTYGKPVQGTYQGSLCQRIVNSPFFVPFSPVRSPGNCINFEGKLDHLGCSSNTMRSSSFQLSSDVYRTEPIKLEGTVSILEEGTGILLSTTSETSIVDSYRVSFLDPRSTYKPGMPYTVTMKVTDSKDSPVTGQKVHLTCEQCDVTINETLVTDDNGHASCILENTTNWTQQIGLKASTTTEPEPRSRLYVWNPNDARLTIFPLYSSSKCYLNLKSLGKDNSCRSQQEVLVHYIIRNSALQKDTKQMDLYYLVTSKGQIELSGSQIIMVKSSVTDLQGDLSFKFSVNVSDSSFIHVLAYIFLPSGEMVADNLKIKMMRCFKNKVSVGFSSDEVLPGSDVSLQVQAAPGSLCGLRVVDKSVVLMRPENELTAEKVYDLFPDLHHPSLFGMSMSTDVVLVPCENGPAGAYYSNPFSYRSTEEELDKLFVDMELKIITSAEVKKPVHCPDPNERVGFGVPFGGVMPVGIPAGAGAAPGIGAGGVAGIGAVGIGALPQLGNEIIDPLEKVGVTRKYFPETWIWELTPIGNSGVIELQHVSPDTITDWTAGAICMGPEGFGLSPSVPLRVFQPYFVELALPYSVVRGETFTLKANVFNYLKQCIKVQTTLLPSLELELEACPQCQYSSCLCADESKIFSWNVKASKLGEVNITVRSEAMNTPDLCNNEVPLVPKQGNVDAVIKPLIVKPGGVLVEKSHSAMICTQAGQGNSKTEKISLTLPVNILKDSERAYVTVVGDMMGTTLEHLDNLLTMPFGCGEQNMVRFAPNIFVLQYLEKTNQLSSEIKSKATNFMKNGYQRQLRYKRDDGSYSAYGKDDPEGNMWLTAFVVKTFSKSKPHIFIDEAQISTSYAWLTRNRFYTGCFRNVGKLFQTSMKGGVEDDVSLSTYVTIALLEAGKSPQDPLVRDSIFCLQQLALNVNNMYTQALLAYAFTLYGDTYYRKILLDKLEQKAVKKDGQLYWQPKPQPVSNEPFWQRASSTEVELTSYVLLALLSATTKDMFHAAQIVSWLSKQQNAFGGFSSTQDTIVALQALALYAEATFNDKGDSTVTLTSTKGFQERFRVKNDNRLLLQRSSLPDIPGEYTVTSSGNSCVYVQALLKYNVPPERNDASFMIRLDVRPIQCTRGLPAKLQITIFVAYTGSRQKSNMVLIEVKMLSGFSPVKSSIELLKTFKIIQRAEEEEDMLTLYLDEIGHIISSFSLLVEQEYPVMNLKPAAVKIYDYYEKVMLVSIFAAKFINMSRAIQEFEAKKKKLFACYEQVLKEERSY</sequence>
<dbReference type="SMART" id="SM01361">
    <property type="entry name" value="A2M_recep"/>
    <property type="match status" value="1"/>
</dbReference>
<dbReference type="SUPFAM" id="SSF49373">
    <property type="entry name" value="Invasin/intimin cell-adhesion fragments"/>
    <property type="match status" value="1"/>
</dbReference>
<dbReference type="InterPro" id="IPR014756">
    <property type="entry name" value="Ig_E-set"/>
</dbReference>
<dbReference type="Gene3D" id="1.50.10.20">
    <property type="match status" value="1"/>
</dbReference>
<evidence type="ECO:0000259" key="11">
    <source>
        <dbReference type="SMART" id="SM01360"/>
    </source>
</evidence>
<protein>
    <recommendedName>
        <fullName evidence="15">Alpha-2-macroglobulin</fullName>
    </recommendedName>
</protein>
<dbReference type="InterPro" id="IPR008930">
    <property type="entry name" value="Terpenoid_cyclase/PrenylTrfase"/>
</dbReference>
<accession>A0ABN9MAA6</accession>
<dbReference type="SMART" id="SM01419">
    <property type="entry name" value="Thiol-ester_cl"/>
    <property type="match status" value="1"/>
</dbReference>
<dbReference type="Gene3D" id="2.60.120.1540">
    <property type="match status" value="1"/>
</dbReference>
<proteinExistence type="inferred from homology"/>
<comment type="similarity">
    <text evidence="2">Belongs to the protease inhibitor I39 (alpha-2-macroglobulin) family.</text>
</comment>
<dbReference type="InterPro" id="IPR036595">
    <property type="entry name" value="A-macroglobulin_rcpt-bd_sf"/>
</dbReference>
<dbReference type="InterPro" id="IPR041813">
    <property type="entry name" value="A2M_TED"/>
</dbReference>
<evidence type="ECO:0000259" key="12">
    <source>
        <dbReference type="SMART" id="SM01361"/>
    </source>
</evidence>
<organism evidence="13 14">
    <name type="scientific">Ranitomeya imitator</name>
    <name type="common">mimic poison frog</name>
    <dbReference type="NCBI Taxonomy" id="111125"/>
    <lineage>
        <taxon>Eukaryota</taxon>
        <taxon>Metazoa</taxon>
        <taxon>Chordata</taxon>
        <taxon>Craniata</taxon>
        <taxon>Vertebrata</taxon>
        <taxon>Euteleostomi</taxon>
        <taxon>Amphibia</taxon>
        <taxon>Batrachia</taxon>
        <taxon>Anura</taxon>
        <taxon>Neobatrachia</taxon>
        <taxon>Hyloidea</taxon>
        <taxon>Dendrobatidae</taxon>
        <taxon>Dendrobatinae</taxon>
        <taxon>Ranitomeya</taxon>
    </lineage>
</organism>
<dbReference type="InterPro" id="IPR040839">
    <property type="entry name" value="MG4"/>
</dbReference>
<dbReference type="InterPro" id="IPR019742">
    <property type="entry name" value="MacrogloblnA2_CS"/>
</dbReference>
<keyword evidence="14" id="KW-1185">Reference proteome</keyword>
<dbReference type="Gene3D" id="2.60.40.690">
    <property type="entry name" value="Alpha-macroglobulin, receptor-binding domain"/>
    <property type="match status" value="1"/>
</dbReference>
<dbReference type="SUPFAM" id="SSF49410">
    <property type="entry name" value="Alpha-macroglobulin receptor domain"/>
    <property type="match status" value="1"/>
</dbReference>
<feature type="signal peptide" evidence="9">
    <location>
        <begin position="1"/>
        <end position="20"/>
    </location>
</feature>
<comment type="subcellular location">
    <subcellularLocation>
        <location evidence="1">Secreted</location>
    </subcellularLocation>
</comment>
<dbReference type="InterPro" id="IPR041555">
    <property type="entry name" value="MG3"/>
</dbReference>
<dbReference type="CDD" id="cd02897">
    <property type="entry name" value="A2M_2"/>
    <property type="match status" value="1"/>
</dbReference>
<dbReference type="InterPro" id="IPR008964">
    <property type="entry name" value="Invasin/intimin_cell_adhesion"/>
</dbReference>
<dbReference type="Pfam" id="PF01835">
    <property type="entry name" value="MG2"/>
    <property type="match status" value="1"/>
</dbReference>
<dbReference type="EMBL" id="CAUEEQ010054156">
    <property type="protein sequence ID" value="CAJ0962117.1"/>
    <property type="molecule type" value="Genomic_DNA"/>
</dbReference>
<dbReference type="Pfam" id="PF07703">
    <property type="entry name" value="A2M_BRD"/>
    <property type="match status" value="1"/>
</dbReference>
<dbReference type="SMART" id="SM01360">
    <property type="entry name" value="A2M"/>
    <property type="match status" value="1"/>
</dbReference>
<feature type="chain" id="PRO_5045509641" description="Alpha-2-macroglobulin" evidence="9">
    <location>
        <begin position="21"/>
        <end position="1506"/>
    </location>
</feature>
<dbReference type="Gene3D" id="6.20.50.160">
    <property type="match status" value="1"/>
</dbReference>
<dbReference type="InterPro" id="IPR050473">
    <property type="entry name" value="A2M/Complement_sys"/>
</dbReference>
<feature type="domain" description="Alpha-2-macroglobulin" evidence="11">
    <location>
        <begin position="761"/>
        <end position="850"/>
    </location>
</feature>
<name>A0ABN9MAA6_9NEOB</name>
<dbReference type="Pfam" id="PF00207">
    <property type="entry name" value="A2M"/>
    <property type="match status" value="1"/>
</dbReference>
<evidence type="ECO:0000256" key="8">
    <source>
        <dbReference type="ARBA" id="ARBA00023180"/>
    </source>
</evidence>